<dbReference type="PROSITE" id="PS50931">
    <property type="entry name" value="HTH_LYSR"/>
    <property type="match status" value="1"/>
</dbReference>
<comment type="caution">
    <text evidence="6">The sequence shown here is derived from an EMBL/GenBank/DDBJ whole genome shotgun (WGS) entry which is preliminary data.</text>
</comment>
<dbReference type="Pfam" id="PF00126">
    <property type="entry name" value="HTH_1"/>
    <property type="match status" value="1"/>
</dbReference>
<dbReference type="Proteomes" id="UP000239494">
    <property type="component" value="Unassembled WGS sequence"/>
</dbReference>
<evidence type="ECO:0000313" key="6">
    <source>
        <dbReference type="EMBL" id="PRY39585.1"/>
    </source>
</evidence>
<dbReference type="PANTHER" id="PTHR30346">
    <property type="entry name" value="TRANSCRIPTIONAL DUAL REGULATOR HCAR-RELATED"/>
    <property type="match status" value="1"/>
</dbReference>
<dbReference type="OrthoDB" id="3673085at2"/>
<keyword evidence="3 6" id="KW-0238">DNA-binding</keyword>
<dbReference type="Gene3D" id="3.40.190.290">
    <property type="match status" value="1"/>
</dbReference>
<dbReference type="SUPFAM" id="SSF53850">
    <property type="entry name" value="Periplasmic binding protein-like II"/>
    <property type="match status" value="1"/>
</dbReference>
<keyword evidence="7" id="KW-1185">Reference proteome</keyword>
<dbReference type="CDD" id="cd05466">
    <property type="entry name" value="PBP2_LTTR_substrate"/>
    <property type="match status" value="1"/>
</dbReference>
<dbReference type="SUPFAM" id="SSF46785">
    <property type="entry name" value="Winged helix' DNA-binding domain"/>
    <property type="match status" value="1"/>
</dbReference>
<organism evidence="6 7">
    <name type="scientific">Umezawaea tangerina</name>
    <dbReference type="NCBI Taxonomy" id="84725"/>
    <lineage>
        <taxon>Bacteria</taxon>
        <taxon>Bacillati</taxon>
        <taxon>Actinomycetota</taxon>
        <taxon>Actinomycetes</taxon>
        <taxon>Pseudonocardiales</taxon>
        <taxon>Pseudonocardiaceae</taxon>
        <taxon>Umezawaea</taxon>
    </lineage>
</organism>
<dbReference type="InterPro" id="IPR036388">
    <property type="entry name" value="WH-like_DNA-bd_sf"/>
</dbReference>
<evidence type="ECO:0000313" key="7">
    <source>
        <dbReference type="Proteomes" id="UP000239494"/>
    </source>
</evidence>
<comment type="similarity">
    <text evidence="1">Belongs to the LysR transcriptional regulatory family.</text>
</comment>
<dbReference type="AlphaFoldDB" id="A0A2T0T1N4"/>
<proteinExistence type="inferred from homology"/>
<evidence type="ECO:0000256" key="2">
    <source>
        <dbReference type="ARBA" id="ARBA00023015"/>
    </source>
</evidence>
<dbReference type="InterPro" id="IPR000847">
    <property type="entry name" value="LysR_HTH_N"/>
</dbReference>
<dbReference type="RefSeq" id="WP_106189514.1">
    <property type="nucleotide sequence ID" value="NZ_PVTF01000007.1"/>
</dbReference>
<dbReference type="EMBL" id="PVTF01000007">
    <property type="protein sequence ID" value="PRY39585.1"/>
    <property type="molecule type" value="Genomic_DNA"/>
</dbReference>
<dbReference type="Gene3D" id="1.10.10.10">
    <property type="entry name" value="Winged helix-like DNA-binding domain superfamily/Winged helix DNA-binding domain"/>
    <property type="match status" value="1"/>
</dbReference>
<evidence type="ECO:0000256" key="3">
    <source>
        <dbReference type="ARBA" id="ARBA00023125"/>
    </source>
</evidence>
<keyword evidence="4" id="KW-0804">Transcription</keyword>
<dbReference type="GO" id="GO:0003677">
    <property type="term" value="F:DNA binding"/>
    <property type="evidence" value="ECO:0007669"/>
    <property type="project" value="UniProtKB-KW"/>
</dbReference>
<reference evidence="6 7" key="1">
    <citation type="submission" date="2018-03" db="EMBL/GenBank/DDBJ databases">
        <title>Genomic Encyclopedia of Archaeal and Bacterial Type Strains, Phase II (KMG-II): from individual species to whole genera.</title>
        <authorList>
            <person name="Goeker M."/>
        </authorList>
    </citation>
    <scope>NUCLEOTIDE SEQUENCE [LARGE SCALE GENOMIC DNA]</scope>
    <source>
        <strain evidence="6 7">DSM 44720</strain>
    </source>
</reference>
<dbReference type="GO" id="GO:0003700">
    <property type="term" value="F:DNA-binding transcription factor activity"/>
    <property type="evidence" value="ECO:0007669"/>
    <property type="project" value="InterPro"/>
</dbReference>
<name>A0A2T0T1N4_9PSEU</name>
<dbReference type="Pfam" id="PF03466">
    <property type="entry name" value="LysR_substrate"/>
    <property type="match status" value="1"/>
</dbReference>
<dbReference type="PRINTS" id="PR00039">
    <property type="entry name" value="HTHLYSR"/>
</dbReference>
<dbReference type="InterPro" id="IPR036390">
    <property type="entry name" value="WH_DNA-bd_sf"/>
</dbReference>
<dbReference type="InterPro" id="IPR005119">
    <property type="entry name" value="LysR_subst-bd"/>
</dbReference>
<accession>A0A2T0T1N4</accession>
<gene>
    <name evidence="6" type="ORF">CLV43_107169</name>
</gene>
<dbReference type="GO" id="GO:0032993">
    <property type="term" value="C:protein-DNA complex"/>
    <property type="evidence" value="ECO:0007669"/>
    <property type="project" value="TreeGrafter"/>
</dbReference>
<evidence type="ECO:0000256" key="1">
    <source>
        <dbReference type="ARBA" id="ARBA00009437"/>
    </source>
</evidence>
<feature type="domain" description="HTH lysR-type" evidence="5">
    <location>
        <begin position="1"/>
        <end position="59"/>
    </location>
</feature>
<protein>
    <submittedName>
        <fullName evidence="6">DNA-binding transcriptional LysR family regulator</fullName>
    </submittedName>
</protein>
<dbReference type="PANTHER" id="PTHR30346:SF28">
    <property type="entry name" value="HTH-TYPE TRANSCRIPTIONAL REGULATOR CYNR"/>
    <property type="match status" value="1"/>
</dbReference>
<sequence length="307" mass="31911">MATLRALECLVAVADTGSITQAARLLHLSQPAVSHQLAALERETRTPLLRREARGVTLTPAGRAAVADARRAIEASAAAVRSARAAGEAVGGVLRLACAQSLSVPVLAPGIREWRRRHPEVTIALRESTSMEELLGLVESDEVDVALVPAPVPDRFTTTAVAEEEIVLAAPADHPLAGLPAVRVADLEGAPLVHYAPENGLSGWLDRALAKAGVRAEPVMRTAVTTAAPQLAAAGLGVAVCPVSAVSAGFPGAVRSFSPRWVRGLVAVTPAAPDPLAARFIDTLRARGVHVPGGVRRQLTEDDPPAR</sequence>
<evidence type="ECO:0000259" key="5">
    <source>
        <dbReference type="PROSITE" id="PS50931"/>
    </source>
</evidence>
<evidence type="ECO:0000256" key="4">
    <source>
        <dbReference type="ARBA" id="ARBA00023163"/>
    </source>
</evidence>
<dbReference type="FunFam" id="1.10.10.10:FF:000001">
    <property type="entry name" value="LysR family transcriptional regulator"/>
    <property type="match status" value="1"/>
</dbReference>
<keyword evidence="2" id="KW-0805">Transcription regulation</keyword>